<protein>
    <submittedName>
        <fullName evidence="2">Putative sulfatase</fullName>
    </submittedName>
</protein>
<feature type="domain" description="Sulfatase N-terminal" evidence="1">
    <location>
        <begin position="131"/>
        <end position="381"/>
    </location>
</feature>
<organism evidence="2">
    <name type="scientific">viral metagenome</name>
    <dbReference type="NCBI Taxonomy" id="1070528"/>
    <lineage>
        <taxon>unclassified sequences</taxon>
        <taxon>metagenomes</taxon>
        <taxon>organismal metagenomes</taxon>
    </lineage>
</organism>
<accession>A0A6M3LC94</accession>
<sequence>MNFETYLNSLILRYDIIPRFKYEYMNNQNCSTHLQYTLWQLRDVYEKLAAGETNDILVRQKLTSEHAPAILWELIAKYMESRNILLALDFIKHYIDMDYPGAKIMESFYGSLINMIQIMSEVLKKRTAKDVFLIFIDSLTEKHVQDMPFLREFAERNYSFNRAYSTSIYTLPCVHGALTGELITDRESLQNHEFGTGNGLPEYFKKKGYYLYNFSGFRFLMNAIYPFVLTKFSVGKAHTPFKGNEKIKYTTPTILWSYLCEMAKNPDKPVFAVTLLEEFHLPMIGEWHTKAPINFDREMKYKRKRKYKPENMERQRKEVLSFLNNQLAFFSALAPPNTIKIFTADHGQLLGEHGHLGPGMTWHTENCHVPLIIGGINGKHEKVFSMANFPDVLMNYVQTGNIEVIQNGYARVQRDAIFDKRFKEKVFREAIGEKFATGWDMLIGEKDKYVKTDEGFEEYSLLTDEDTDLIRKPEYQDRIEGFRNELVGTRKDL</sequence>
<reference evidence="2" key="1">
    <citation type="submission" date="2020-03" db="EMBL/GenBank/DDBJ databases">
        <title>The deep terrestrial virosphere.</title>
        <authorList>
            <person name="Holmfeldt K."/>
            <person name="Nilsson E."/>
            <person name="Simone D."/>
            <person name="Lopez-Fernandez M."/>
            <person name="Wu X."/>
            <person name="de Brujin I."/>
            <person name="Lundin D."/>
            <person name="Andersson A."/>
            <person name="Bertilsson S."/>
            <person name="Dopson M."/>
        </authorList>
    </citation>
    <scope>NUCLEOTIDE SEQUENCE</scope>
    <source>
        <strain evidence="2">MM415B03575</strain>
    </source>
</reference>
<dbReference type="PANTHER" id="PTHR46615">
    <property type="entry name" value="ARYLSULFATASE K"/>
    <property type="match status" value="1"/>
</dbReference>
<dbReference type="PANTHER" id="PTHR46615:SF1">
    <property type="entry name" value="ARYLSULFATASE K"/>
    <property type="match status" value="1"/>
</dbReference>
<dbReference type="InterPro" id="IPR000917">
    <property type="entry name" value="Sulfatase_N"/>
</dbReference>
<evidence type="ECO:0000313" key="2">
    <source>
        <dbReference type="EMBL" id="QJA90785.1"/>
    </source>
</evidence>
<dbReference type="EMBL" id="MT142937">
    <property type="protein sequence ID" value="QJA90785.1"/>
    <property type="molecule type" value="Genomic_DNA"/>
</dbReference>
<dbReference type="SUPFAM" id="SSF53649">
    <property type="entry name" value="Alkaline phosphatase-like"/>
    <property type="match status" value="1"/>
</dbReference>
<dbReference type="Pfam" id="PF00884">
    <property type="entry name" value="Sulfatase"/>
    <property type="match status" value="1"/>
</dbReference>
<proteinExistence type="predicted"/>
<dbReference type="InterPro" id="IPR051849">
    <property type="entry name" value="GAG-degrading_sulfatase"/>
</dbReference>
<dbReference type="InterPro" id="IPR017850">
    <property type="entry name" value="Alkaline_phosphatase_core_sf"/>
</dbReference>
<name>A0A6M3LC94_9ZZZZ</name>
<dbReference type="GO" id="GO:0004065">
    <property type="term" value="F:arylsulfatase activity"/>
    <property type="evidence" value="ECO:0007669"/>
    <property type="project" value="TreeGrafter"/>
</dbReference>
<dbReference type="GO" id="GO:0015024">
    <property type="term" value="F:glucuronate-2-sulfatase activity"/>
    <property type="evidence" value="ECO:0007669"/>
    <property type="project" value="TreeGrafter"/>
</dbReference>
<gene>
    <name evidence="2" type="ORF">MM415B03575_0003</name>
</gene>
<dbReference type="Gene3D" id="3.40.720.10">
    <property type="entry name" value="Alkaline Phosphatase, subunit A"/>
    <property type="match status" value="1"/>
</dbReference>
<evidence type="ECO:0000259" key="1">
    <source>
        <dbReference type="Pfam" id="PF00884"/>
    </source>
</evidence>
<dbReference type="AlphaFoldDB" id="A0A6M3LC94"/>